<feature type="region of interest" description="Disordered" evidence="1">
    <location>
        <begin position="816"/>
        <end position="867"/>
    </location>
</feature>
<feature type="compositionally biased region" description="Basic and acidic residues" evidence="1">
    <location>
        <begin position="515"/>
        <end position="541"/>
    </location>
</feature>
<feature type="compositionally biased region" description="Polar residues" evidence="1">
    <location>
        <begin position="822"/>
        <end position="847"/>
    </location>
</feature>
<feature type="region of interest" description="Disordered" evidence="1">
    <location>
        <begin position="2489"/>
        <end position="2510"/>
    </location>
</feature>
<reference evidence="2 3" key="1">
    <citation type="submission" date="2023-03" db="EMBL/GenBank/DDBJ databases">
        <title>Genome insight into feeding habits of ladybird beetles.</title>
        <authorList>
            <person name="Li H.-S."/>
            <person name="Huang Y.-H."/>
            <person name="Pang H."/>
        </authorList>
    </citation>
    <scope>NUCLEOTIDE SEQUENCE [LARGE SCALE GENOMIC DNA]</scope>
    <source>
        <strain evidence="2">SYSU_2023b</strain>
        <tissue evidence="2">Whole body</tissue>
    </source>
</reference>
<feature type="region of interest" description="Disordered" evidence="1">
    <location>
        <begin position="1691"/>
        <end position="1719"/>
    </location>
</feature>
<feature type="compositionally biased region" description="Polar residues" evidence="1">
    <location>
        <begin position="773"/>
        <end position="786"/>
    </location>
</feature>
<evidence type="ECO:0000313" key="2">
    <source>
        <dbReference type="EMBL" id="KAK9878042.1"/>
    </source>
</evidence>
<feature type="region of interest" description="Disordered" evidence="1">
    <location>
        <begin position="717"/>
        <end position="740"/>
    </location>
</feature>
<feature type="region of interest" description="Disordered" evidence="1">
    <location>
        <begin position="2090"/>
        <end position="2190"/>
    </location>
</feature>
<keyword evidence="3" id="KW-1185">Reference proteome</keyword>
<feature type="compositionally biased region" description="Basic and acidic residues" evidence="1">
    <location>
        <begin position="2117"/>
        <end position="2126"/>
    </location>
</feature>
<dbReference type="EMBL" id="JARQZJ010000045">
    <property type="protein sequence ID" value="KAK9878042.1"/>
    <property type="molecule type" value="Genomic_DNA"/>
</dbReference>
<feature type="region of interest" description="Disordered" evidence="1">
    <location>
        <begin position="2340"/>
        <end position="2370"/>
    </location>
</feature>
<feature type="region of interest" description="Disordered" evidence="1">
    <location>
        <begin position="210"/>
        <end position="250"/>
    </location>
</feature>
<evidence type="ECO:0000256" key="1">
    <source>
        <dbReference type="SAM" id="MobiDB-lite"/>
    </source>
</evidence>
<feature type="region of interest" description="Disordered" evidence="1">
    <location>
        <begin position="769"/>
        <end position="796"/>
    </location>
</feature>
<comment type="caution">
    <text evidence="2">The sequence shown here is derived from an EMBL/GenBank/DDBJ whole genome shotgun (WGS) entry which is preliminary data.</text>
</comment>
<feature type="compositionally biased region" description="Low complexity" evidence="1">
    <location>
        <begin position="2340"/>
        <end position="2350"/>
    </location>
</feature>
<feature type="compositionally biased region" description="Basic and acidic residues" evidence="1">
    <location>
        <begin position="717"/>
        <end position="734"/>
    </location>
</feature>
<feature type="region of interest" description="Disordered" evidence="1">
    <location>
        <begin position="1994"/>
        <end position="2034"/>
    </location>
</feature>
<feature type="compositionally biased region" description="Basic and acidic residues" evidence="1">
    <location>
        <begin position="958"/>
        <end position="971"/>
    </location>
</feature>
<dbReference type="Proteomes" id="UP001431783">
    <property type="component" value="Unassembled WGS sequence"/>
</dbReference>
<feature type="compositionally biased region" description="Low complexity" evidence="1">
    <location>
        <begin position="2489"/>
        <end position="2502"/>
    </location>
</feature>
<feature type="compositionally biased region" description="Basic and acidic residues" evidence="1">
    <location>
        <begin position="368"/>
        <end position="377"/>
    </location>
</feature>
<feature type="compositionally biased region" description="Polar residues" evidence="1">
    <location>
        <begin position="210"/>
        <end position="240"/>
    </location>
</feature>
<organism evidence="2 3">
    <name type="scientific">Henosepilachna vigintioctopunctata</name>
    <dbReference type="NCBI Taxonomy" id="420089"/>
    <lineage>
        <taxon>Eukaryota</taxon>
        <taxon>Metazoa</taxon>
        <taxon>Ecdysozoa</taxon>
        <taxon>Arthropoda</taxon>
        <taxon>Hexapoda</taxon>
        <taxon>Insecta</taxon>
        <taxon>Pterygota</taxon>
        <taxon>Neoptera</taxon>
        <taxon>Endopterygota</taxon>
        <taxon>Coleoptera</taxon>
        <taxon>Polyphaga</taxon>
        <taxon>Cucujiformia</taxon>
        <taxon>Coccinelloidea</taxon>
        <taxon>Coccinellidae</taxon>
        <taxon>Epilachninae</taxon>
        <taxon>Epilachnini</taxon>
        <taxon>Henosepilachna</taxon>
    </lineage>
</organism>
<feature type="compositionally biased region" description="Polar residues" evidence="1">
    <location>
        <begin position="1922"/>
        <end position="1938"/>
    </location>
</feature>
<name>A0AAW1UD37_9CUCU</name>
<feature type="region of interest" description="Disordered" evidence="1">
    <location>
        <begin position="667"/>
        <end position="693"/>
    </location>
</feature>
<feature type="compositionally biased region" description="Polar residues" evidence="1">
    <location>
        <begin position="681"/>
        <end position="693"/>
    </location>
</feature>
<feature type="region of interest" description="Disordered" evidence="1">
    <location>
        <begin position="509"/>
        <end position="541"/>
    </location>
</feature>
<feature type="region of interest" description="Disordered" evidence="1">
    <location>
        <begin position="1922"/>
        <end position="1963"/>
    </location>
</feature>
<proteinExistence type="predicted"/>
<feature type="region of interest" description="Disordered" evidence="1">
    <location>
        <begin position="357"/>
        <end position="408"/>
    </location>
</feature>
<feature type="region of interest" description="Disordered" evidence="1">
    <location>
        <begin position="1109"/>
        <end position="1178"/>
    </location>
</feature>
<protein>
    <submittedName>
        <fullName evidence="2">Uncharacterized protein</fullName>
    </submittedName>
</protein>
<evidence type="ECO:0000313" key="3">
    <source>
        <dbReference type="Proteomes" id="UP001431783"/>
    </source>
</evidence>
<gene>
    <name evidence="2" type="ORF">WA026_020670</name>
</gene>
<feature type="region of interest" description="Disordered" evidence="1">
    <location>
        <begin position="1855"/>
        <end position="1876"/>
    </location>
</feature>
<feature type="compositionally biased region" description="Polar residues" evidence="1">
    <location>
        <begin position="1705"/>
        <end position="1716"/>
    </location>
</feature>
<feature type="compositionally biased region" description="Basic and acidic residues" evidence="1">
    <location>
        <begin position="385"/>
        <end position="403"/>
    </location>
</feature>
<feature type="compositionally biased region" description="Basic and acidic residues" evidence="1">
    <location>
        <begin position="1855"/>
        <end position="1875"/>
    </location>
</feature>
<accession>A0AAW1UD37</accession>
<feature type="compositionally biased region" description="Basic residues" evidence="1">
    <location>
        <begin position="2361"/>
        <end position="2370"/>
    </location>
</feature>
<feature type="compositionally biased region" description="Polar residues" evidence="1">
    <location>
        <begin position="2106"/>
        <end position="2116"/>
    </location>
</feature>
<feature type="region of interest" description="Disordered" evidence="1">
    <location>
        <begin position="322"/>
        <end position="344"/>
    </location>
</feature>
<sequence>MKMKNRQSNKSWNNTQKNLQPFIHLTNDQLALTKTMQMKRNLWEENPIEEKSESQVTSLTVVGISSNEIPIQLSESDRSGENKDGGTTESFMESELLTTQIFVNQPSVNEKEKSPVKLLFSKVSSGETHSPVDVYETNLEKVIGTRDLTSYSLKQSLKSEEPEFIGEKTSSHIGMAEVSSFIHQKSIDIPMKSDILAEIVEMGISVEDSSPHTFVETESSKNVKGLETNSQDKSSEQQEPAQMKEEARVESTTKFQLVEVRATVELPTKSELSTIAKTKELTPDSSAIKTPIQENINEKILSTFVEQSTKIQEQCYELPSVGDFRSQTESKSDETTNEQPVKTKLTIEVVEMRIGSEDLSPDTFVETESSKSVKAQETDSQDTPSEQKEPVQMKEEARVESTTKSHSASSIIFHLSNESEKIPHAQKELTTDSSAIKTPIQENINGKILSTLEQSTKIEEQYYELPSDGEFCFQIESKSDETTNEQPVQTKLTTEVVELKIGSEDLSPDTFVETESSKSVKALETDSHDTPSERKEPVQMKEEACVESTTKSQLAGGIIFHSSNEQEKIPQAQKDYKATVELPKKSELSTIAKTKDLTPDSFGIKTPIQQNINEQILSTSEYTTKMEEQCYEWHSDVDFRTQTELKSDGTITLDLGTNLEINASAQAFDKQPSVDEKQKSPVESLTTKVSSGGVQSPVDVYKTNLEKVIRTRDLTPEHLKKAPNTEEQIREQKKSITQQEAAVNADKHFVLSGHILPEYNENIAIVESEKSPSMDSNESNNASGEQSAFIEADEKSGTKLEFSTNTATGAYIDSTVEKQRTQKSSIEITGSPTSELHMNSEISITEDSCQKKPATTEENESHKQPSTELYTPIIRKPIDSPMAITSAQKEFAAKLQGLTKSELSTTIKADSPIGSSDIESNFSHPLIHECETFTESPPKAELPGGTQSSAVTFKERIDLSKGEKNTEESQNKSDSQNYTKEEKQVPTFVAQLSTLDKTEKKEEPATELKLTSISDPALRLADQLSSVCDETLSTEEVQFVSQLAETKETDLPIHKSCEKLASHEESEANFESHDQSEFSTVSVIDEVIEKSDPPKDEFLLEVFTQSKQSNSAKEHKSVTPSQTILESSPIHPLTSESPIPKIASYTVRSHPKTQMATTSEKEESVGSRGTEPSSRELYIPEKLAIETVKTNLLITPTDEYSSSFKGNASIDRSDKKPCLEENGIRAAGQSVLEIYNRSEIPSHSSEDKPVLIDSDETLLTMEQTNIVSPKKSQMEKEITFNASNDSSDVRIPVSEEVKGQLELLPQYGMTCKHTPPLIAPSLEKPSLREKDVTLLKSSASTTEYQSQQSEQLLQLHEREPIVELQTKLKLSPLETEAVIEFSNENIPSGHNDCEIITHCSTKIHTTSPLKITSASDAISDNVMEVELDTQKAQHNILDDDITSNIECDQFLEEDQALGNERPCSNLPLTLEKDDKERNIISTFAEFEVVEQNMKLLQHSPMKKSVESSETYVTQQGINLKQVHFPNNAVNHKHLDTKTNTGVEPSTSNEYPLEADTTTETEELVLIGVQENKTISTDENGSNQNKRFLAVKEQLIDDQNTEYNIPFEEKIDKRYHLGNDMANQRKKKRNPPKPTQIRTPKKITMYSQKRDDVEFLENYDFRAQNENSPQSCEISPGKVKASLLKEKVVNQSKPVRKLQKDIQKLSPKSSEAQPHSKTQVEKYRVKYSNKQNLPEKASKGYVVGSDPLIKTLRDDSILKKKIDTKSISCDTPKSQLTVTNVLKKQDMYSEKPEKQKLRNSLDFKASWSSNINEKSPKMSGSPKKQNFMTEKQLSINRKSILDKTNISFINVSKRHFEVTSHRPPSSDKNKTDETSKNRLVAFSTKKKDVSTDEWKVGSKNKCDSASYLEKSIFRTQVRNIKNVPSETRSAQKVSVQATEKSPRSKRPNISEPLKNTRSKDVSKVKIENVRQASPRQAPHVQASETISSYKLIQRNSARGNDYQKKSCIPKKPCESPEKHGETKSITFNEHSSNKSKVEHYKTISHNQLQSHINMKNIKHSDILMNDDSLEIVLTSTSEEVPIMDLNRVTNEIERSRPKHKYDRNRSNKFSTSSSTQKSNEETTDLKLNKPKQHRYMTSTLSRDTKLEKTPTISSKSNTKSVTRSFGKSSQVTKDDSSLSKKSRHNVSGNISRKSLKYDFNEVYKNRSSPSPTRLKKPVVIDSRKNDKNDKEKHAIKSIEFEKCVQFSEDDRSHSAIPTTYQELRYERIGSPISLPGSPQRTRSANGNNKQITSEVFSRTRDNSLSIEVVYRQPYENMKRVASTLRNETEYSLIDTTDSSLSESIALPSSPSDQDVSIDTNGKHKIVSPKPRKSLGSINESLHRISDLAECVDVFEMGKLNSDLDENGIAFTRKLVMAQYSDTEKEHSQDNAVSKVVITSQFSEETISPIMDVHVISPIRRKYQFDYEDVATCEKPSSGKTQVVFPETNAMSSTSMASEIESSTEVQSSGSR</sequence>
<feature type="region of interest" description="Disordered" evidence="1">
    <location>
        <begin position="1618"/>
        <end position="1639"/>
    </location>
</feature>
<feature type="region of interest" description="Disordered" evidence="1">
    <location>
        <begin position="958"/>
        <end position="985"/>
    </location>
</feature>
<feature type="compositionally biased region" description="Polar residues" evidence="1">
    <location>
        <begin position="2149"/>
        <end position="2170"/>
    </location>
</feature>
<feature type="compositionally biased region" description="Basic and acidic residues" evidence="1">
    <location>
        <begin position="2010"/>
        <end position="2021"/>
    </location>
</feature>